<name>A0AAD4S239_9MAGN</name>
<organism evidence="1 2">
    <name type="scientific">Papaver atlanticum</name>
    <dbReference type="NCBI Taxonomy" id="357466"/>
    <lineage>
        <taxon>Eukaryota</taxon>
        <taxon>Viridiplantae</taxon>
        <taxon>Streptophyta</taxon>
        <taxon>Embryophyta</taxon>
        <taxon>Tracheophyta</taxon>
        <taxon>Spermatophyta</taxon>
        <taxon>Magnoliopsida</taxon>
        <taxon>Ranunculales</taxon>
        <taxon>Papaveraceae</taxon>
        <taxon>Papaveroideae</taxon>
        <taxon>Papaver</taxon>
    </lineage>
</organism>
<protein>
    <submittedName>
        <fullName evidence="1">Uncharacterized protein</fullName>
    </submittedName>
</protein>
<proteinExistence type="predicted"/>
<evidence type="ECO:0000313" key="2">
    <source>
        <dbReference type="Proteomes" id="UP001202328"/>
    </source>
</evidence>
<evidence type="ECO:0000313" key="1">
    <source>
        <dbReference type="EMBL" id="KAI3853752.1"/>
    </source>
</evidence>
<dbReference type="EMBL" id="JAJJMB010015535">
    <property type="protein sequence ID" value="KAI3853752.1"/>
    <property type="molecule type" value="Genomic_DNA"/>
</dbReference>
<sequence>MANNQFEGRPMTISQLSSQGTLTHENFLGRVRVVFNVVILSPLRYRLLTFWIELNLWRERRCLDTFSSKDLISHLEVTLLLDYSMMQ</sequence>
<reference evidence="1" key="1">
    <citation type="submission" date="2022-04" db="EMBL/GenBank/DDBJ databases">
        <title>A functionally conserved STORR gene fusion in Papaver species that diverged 16.8 million years ago.</title>
        <authorList>
            <person name="Catania T."/>
        </authorList>
    </citation>
    <scope>NUCLEOTIDE SEQUENCE</scope>
    <source>
        <strain evidence="1">S-188037</strain>
    </source>
</reference>
<accession>A0AAD4S239</accession>
<dbReference type="Proteomes" id="UP001202328">
    <property type="component" value="Unassembled WGS sequence"/>
</dbReference>
<gene>
    <name evidence="1" type="ORF">MKW98_025269</name>
</gene>
<comment type="caution">
    <text evidence="1">The sequence shown here is derived from an EMBL/GenBank/DDBJ whole genome shotgun (WGS) entry which is preliminary data.</text>
</comment>
<dbReference type="AlphaFoldDB" id="A0AAD4S239"/>
<keyword evidence="2" id="KW-1185">Reference proteome</keyword>